<evidence type="ECO:0000256" key="5">
    <source>
        <dbReference type="ARBA" id="ARBA00023136"/>
    </source>
</evidence>
<evidence type="ECO:0000256" key="3">
    <source>
        <dbReference type="ARBA" id="ARBA00022692"/>
    </source>
</evidence>
<evidence type="ECO:0000256" key="6">
    <source>
        <dbReference type="SAM" id="MobiDB-lite"/>
    </source>
</evidence>
<evidence type="ECO:0000256" key="2">
    <source>
        <dbReference type="ARBA" id="ARBA00022475"/>
    </source>
</evidence>
<keyword evidence="3 7" id="KW-0812">Transmembrane</keyword>
<evidence type="ECO:0000259" key="8">
    <source>
        <dbReference type="Pfam" id="PF13244"/>
    </source>
</evidence>
<feature type="transmembrane region" description="Helical" evidence="7">
    <location>
        <begin position="30"/>
        <end position="47"/>
    </location>
</feature>
<feature type="region of interest" description="Disordered" evidence="6">
    <location>
        <begin position="78"/>
        <end position="113"/>
    </location>
</feature>
<evidence type="ECO:0000256" key="7">
    <source>
        <dbReference type="SAM" id="Phobius"/>
    </source>
</evidence>
<dbReference type="Pfam" id="PF13244">
    <property type="entry name" value="MbhD"/>
    <property type="match status" value="1"/>
</dbReference>
<accession>A0ABP7V8Y2</accession>
<name>A0ABP7V8Y2_9ACTN</name>
<dbReference type="InterPro" id="IPR042106">
    <property type="entry name" value="Nuo/plastoQ_OxRdtase_6_NuoJ"/>
</dbReference>
<feature type="compositionally biased region" description="Pro residues" evidence="6">
    <location>
        <begin position="81"/>
        <end position="94"/>
    </location>
</feature>
<dbReference type="Gene3D" id="1.20.120.1200">
    <property type="entry name" value="NADH-ubiquinone/plastoquinone oxidoreductase chain 6, subunit NuoJ"/>
    <property type="match status" value="1"/>
</dbReference>
<dbReference type="EMBL" id="BAAAZG010000003">
    <property type="protein sequence ID" value="GAA4062099.1"/>
    <property type="molecule type" value="Genomic_DNA"/>
</dbReference>
<evidence type="ECO:0000313" key="10">
    <source>
        <dbReference type="Proteomes" id="UP001500683"/>
    </source>
</evidence>
<comment type="caution">
    <text evidence="9">The sequence shown here is derived from an EMBL/GenBank/DDBJ whole genome shotgun (WGS) entry which is preliminary data.</text>
</comment>
<keyword evidence="10" id="KW-1185">Reference proteome</keyword>
<comment type="subcellular location">
    <subcellularLocation>
        <location evidence="1">Cell membrane</location>
        <topology evidence="1">Multi-pass membrane protein</topology>
    </subcellularLocation>
</comment>
<reference evidence="10" key="1">
    <citation type="journal article" date="2019" name="Int. J. Syst. Evol. Microbiol.">
        <title>The Global Catalogue of Microorganisms (GCM) 10K type strain sequencing project: providing services to taxonomists for standard genome sequencing and annotation.</title>
        <authorList>
            <consortium name="The Broad Institute Genomics Platform"/>
            <consortium name="The Broad Institute Genome Sequencing Center for Infectious Disease"/>
            <person name="Wu L."/>
            <person name="Ma J."/>
        </authorList>
    </citation>
    <scope>NUCLEOTIDE SEQUENCE [LARGE SCALE GENOMIC DNA]</scope>
    <source>
        <strain evidence="10">JCM 16702</strain>
    </source>
</reference>
<protein>
    <recommendedName>
        <fullName evidence="8">MrpA C-terminal/MbhD domain-containing protein</fullName>
    </recommendedName>
</protein>
<proteinExistence type="predicted"/>
<dbReference type="InterPro" id="IPR025383">
    <property type="entry name" value="MrpA_C/MbhD"/>
</dbReference>
<evidence type="ECO:0000256" key="4">
    <source>
        <dbReference type="ARBA" id="ARBA00022989"/>
    </source>
</evidence>
<keyword evidence="4 7" id="KW-1133">Transmembrane helix</keyword>
<dbReference type="Proteomes" id="UP001500683">
    <property type="component" value="Unassembled WGS sequence"/>
</dbReference>
<dbReference type="RefSeq" id="WP_344942515.1">
    <property type="nucleotide sequence ID" value="NZ_BAAAZG010000003.1"/>
</dbReference>
<feature type="domain" description="MrpA C-terminal/MbhD" evidence="8">
    <location>
        <begin position="11"/>
        <end position="75"/>
    </location>
</feature>
<keyword evidence="2" id="KW-1003">Cell membrane</keyword>
<organism evidence="9 10">
    <name type="scientific">Actinomadura miaoliensis</name>
    <dbReference type="NCBI Taxonomy" id="430685"/>
    <lineage>
        <taxon>Bacteria</taxon>
        <taxon>Bacillati</taxon>
        <taxon>Actinomycetota</taxon>
        <taxon>Actinomycetes</taxon>
        <taxon>Streptosporangiales</taxon>
        <taxon>Thermomonosporaceae</taxon>
        <taxon>Actinomadura</taxon>
    </lineage>
</organism>
<feature type="transmembrane region" description="Helical" evidence="7">
    <location>
        <begin position="6"/>
        <end position="23"/>
    </location>
</feature>
<feature type="transmembrane region" description="Helical" evidence="7">
    <location>
        <begin position="53"/>
        <end position="72"/>
    </location>
</feature>
<sequence length="113" mass="11772">MKDALIYLTSAMAVVMATVVVLTRAPVRQAMVLSGYGLTLGVLFVVLQAPDVALSQIGVGTVVIPLLVLLAVHAARRHLPPPDTPHPSGPPPGTAPHAPDTHRHRPAGRGDDT</sequence>
<keyword evidence="5 7" id="KW-0472">Membrane</keyword>
<evidence type="ECO:0000313" key="9">
    <source>
        <dbReference type="EMBL" id="GAA4062099.1"/>
    </source>
</evidence>
<evidence type="ECO:0000256" key="1">
    <source>
        <dbReference type="ARBA" id="ARBA00004651"/>
    </source>
</evidence>
<gene>
    <name evidence="9" type="ORF">GCM10022214_14110</name>
</gene>